<name>A0A9P7YJS1_9HELO</name>
<accession>A0A9P7YJS1</accession>
<evidence type="ECO:0000313" key="1">
    <source>
        <dbReference type="EMBL" id="KAG9234467.1"/>
    </source>
</evidence>
<sequence>MPGMEWPEWERVEGLKLFPSLMEGPPALDEKQLKRRAVSREPVLEIRFDIAVIAVAFLSPLADALLSTYNSVSSPTTEGCSRLKAWGSLVASVLAGRKQLHIDCSLRCTRQRVGGHEPGEDGFMKIAGALSRSLLGSLLSPRLSTAPVVVGKGGEAAVAARGRTETREAHRLAVQTPHSGLGSHWWLNF</sequence>
<proteinExistence type="predicted"/>
<dbReference type="Proteomes" id="UP000824998">
    <property type="component" value="Unassembled WGS sequence"/>
</dbReference>
<evidence type="ECO:0000313" key="2">
    <source>
        <dbReference type="Proteomes" id="UP000824998"/>
    </source>
</evidence>
<comment type="caution">
    <text evidence="1">The sequence shown here is derived from an EMBL/GenBank/DDBJ whole genome shotgun (WGS) entry which is preliminary data.</text>
</comment>
<protein>
    <submittedName>
        <fullName evidence="1">Uncharacterized protein</fullName>
    </submittedName>
</protein>
<reference evidence="1" key="1">
    <citation type="journal article" date="2021" name="IMA Fungus">
        <title>Genomic characterization of three marine fungi, including Emericellopsis atlantica sp. nov. with signatures of a generalist lifestyle and marine biomass degradation.</title>
        <authorList>
            <person name="Hagestad O.C."/>
            <person name="Hou L."/>
            <person name="Andersen J.H."/>
            <person name="Hansen E.H."/>
            <person name="Altermark B."/>
            <person name="Li C."/>
            <person name="Kuhnert E."/>
            <person name="Cox R.J."/>
            <person name="Crous P.W."/>
            <person name="Spatafora J.W."/>
            <person name="Lail K."/>
            <person name="Amirebrahimi M."/>
            <person name="Lipzen A."/>
            <person name="Pangilinan J."/>
            <person name="Andreopoulos W."/>
            <person name="Hayes R.D."/>
            <person name="Ng V."/>
            <person name="Grigoriev I.V."/>
            <person name="Jackson S.A."/>
            <person name="Sutton T.D.S."/>
            <person name="Dobson A.D.W."/>
            <person name="Rama T."/>
        </authorList>
    </citation>
    <scope>NUCLEOTIDE SEQUENCE</scope>
    <source>
        <strain evidence="1">TRa018bII</strain>
    </source>
</reference>
<organism evidence="1 2">
    <name type="scientific">Amylocarpus encephaloides</name>
    <dbReference type="NCBI Taxonomy" id="45428"/>
    <lineage>
        <taxon>Eukaryota</taxon>
        <taxon>Fungi</taxon>
        <taxon>Dikarya</taxon>
        <taxon>Ascomycota</taxon>
        <taxon>Pezizomycotina</taxon>
        <taxon>Leotiomycetes</taxon>
        <taxon>Helotiales</taxon>
        <taxon>Helotiales incertae sedis</taxon>
        <taxon>Amylocarpus</taxon>
    </lineage>
</organism>
<keyword evidence="2" id="KW-1185">Reference proteome</keyword>
<dbReference type="AlphaFoldDB" id="A0A9P7YJS1"/>
<gene>
    <name evidence="1" type="ORF">BJ875DRAFT_441247</name>
</gene>
<dbReference type="EMBL" id="MU251462">
    <property type="protein sequence ID" value="KAG9234467.1"/>
    <property type="molecule type" value="Genomic_DNA"/>
</dbReference>